<gene>
    <name evidence="1" type="ORF">DVH24_019547</name>
</gene>
<keyword evidence="2" id="KW-1185">Reference proteome</keyword>
<evidence type="ECO:0008006" key="3">
    <source>
        <dbReference type="Google" id="ProtNLM"/>
    </source>
</evidence>
<reference evidence="1 2" key="1">
    <citation type="submission" date="2018-10" db="EMBL/GenBank/DDBJ databases">
        <title>A high-quality apple genome assembly.</title>
        <authorList>
            <person name="Hu J."/>
        </authorList>
    </citation>
    <scope>NUCLEOTIDE SEQUENCE [LARGE SCALE GENOMIC DNA]</scope>
    <source>
        <strain evidence="2">cv. HFTH1</strain>
        <tissue evidence="1">Young leaf</tissue>
    </source>
</reference>
<dbReference type="Proteomes" id="UP000290289">
    <property type="component" value="Chromosome 14"/>
</dbReference>
<organism evidence="1 2">
    <name type="scientific">Malus domestica</name>
    <name type="common">Apple</name>
    <name type="synonym">Pyrus malus</name>
    <dbReference type="NCBI Taxonomy" id="3750"/>
    <lineage>
        <taxon>Eukaryota</taxon>
        <taxon>Viridiplantae</taxon>
        <taxon>Streptophyta</taxon>
        <taxon>Embryophyta</taxon>
        <taxon>Tracheophyta</taxon>
        <taxon>Spermatophyta</taxon>
        <taxon>Magnoliopsida</taxon>
        <taxon>eudicotyledons</taxon>
        <taxon>Gunneridae</taxon>
        <taxon>Pentapetalae</taxon>
        <taxon>rosids</taxon>
        <taxon>fabids</taxon>
        <taxon>Rosales</taxon>
        <taxon>Rosaceae</taxon>
        <taxon>Amygdaloideae</taxon>
        <taxon>Maleae</taxon>
        <taxon>Malus</taxon>
    </lineage>
</organism>
<evidence type="ECO:0000313" key="2">
    <source>
        <dbReference type="Proteomes" id="UP000290289"/>
    </source>
</evidence>
<evidence type="ECO:0000313" key="1">
    <source>
        <dbReference type="EMBL" id="RXH76659.1"/>
    </source>
</evidence>
<name>A0A498I181_MALDO</name>
<sequence>MSPTTHDQPLNLLAMARKILKVHRNMALNKLKNDLIEVMQLVDNETKHRDRLTQAIKSSMAENWWERPADEIETDKLDILITWLEELRRKTNDMLESKGLLPKNKSI</sequence>
<dbReference type="AlphaFoldDB" id="A0A498I181"/>
<comment type="caution">
    <text evidence="1">The sequence shown here is derived from an EMBL/GenBank/DDBJ whole genome shotgun (WGS) entry which is preliminary data.</text>
</comment>
<protein>
    <recommendedName>
        <fullName evidence="3">MADS-box domain-containing protein</fullName>
    </recommendedName>
</protein>
<accession>A0A498I181</accession>
<proteinExistence type="predicted"/>
<dbReference type="EMBL" id="RDQH01000340">
    <property type="protein sequence ID" value="RXH76659.1"/>
    <property type="molecule type" value="Genomic_DNA"/>
</dbReference>